<evidence type="ECO:0000256" key="4">
    <source>
        <dbReference type="SAM" id="MobiDB-lite"/>
    </source>
</evidence>
<proteinExistence type="inferred from homology"/>
<dbReference type="PANTHER" id="PTHR22977:SF5">
    <property type="entry name" value="COX ASSEMBLY MITOCHONDRIAL PROTEIN HOMOLOG"/>
    <property type="match status" value="1"/>
</dbReference>
<evidence type="ECO:0000256" key="3">
    <source>
        <dbReference type="RuleBase" id="RU364104"/>
    </source>
</evidence>
<comment type="similarity">
    <text evidence="1 3">Belongs to the CMC family.</text>
</comment>
<evidence type="ECO:0000256" key="2">
    <source>
        <dbReference type="ARBA" id="ARBA00023157"/>
    </source>
</evidence>
<dbReference type="EMBL" id="JADGJQ010000031">
    <property type="protein sequence ID" value="KAJ3177774.1"/>
    <property type="molecule type" value="Genomic_DNA"/>
</dbReference>
<keyword evidence="2" id="KW-1015">Disulfide bond</keyword>
<evidence type="ECO:0000313" key="6">
    <source>
        <dbReference type="Proteomes" id="UP001212152"/>
    </source>
</evidence>
<accession>A0AAD5TP57</accession>
<dbReference type="PANTHER" id="PTHR22977">
    <property type="entry name" value="COX ASSEMBLY MITOCHONDRIAL PROTEIN"/>
    <property type="match status" value="1"/>
</dbReference>
<keyword evidence="3" id="KW-0472">Membrane</keyword>
<evidence type="ECO:0000313" key="5">
    <source>
        <dbReference type="EMBL" id="KAJ3177774.1"/>
    </source>
</evidence>
<feature type="region of interest" description="Disordered" evidence="4">
    <location>
        <begin position="97"/>
        <end position="118"/>
    </location>
</feature>
<comment type="function">
    <text evidence="3">Required for mitochondrial cytochrome c oxidase (COX) assembly and respiration.</text>
</comment>
<evidence type="ECO:0000256" key="1">
    <source>
        <dbReference type="ARBA" id="ARBA00007347"/>
    </source>
</evidence>
<keyword evidence="3" id="KW-0496">Mitochondrion</keyword>
<comment type="subcellular location">
    <subcellularLocation>
        <location evidence="3">Mitochondrion inner membrane</location>
    </subcellularLocation>
</comment>
<keyword evidence="3" id="KW-0999">Mitochondrion inner membrane</keyword>
<keyword evidence="6" id="KW-1185">Reference proteome</keyword>
<dbReference type="InterPro" id="IPR013892">
    <property type="entry name" value="Cyt_c_biogenesis_Cmc1-like"/>
</dbReference>
<dbReference type="GO" id="GO:0005743">
    <property type="term" value="C:mitochondrial inner membrane"/>
    <property type="evidence" value="ECO:0007669"/>
    <property type="project" value="UniProtKB-SubCell"/>
</dbReference>
<dbReference type="AlphaFoldDB" id="A0AAD5TP57"/>
<protein>
    <recommendedName>
        <fullName evidence="3">COX assembly mitochondrial protein</fullName>
    </recommendedName>
</protein>
<sequence>MVSLTVLSNKEEELIHNQLKKNALTNCQKYVEELVACTRNRTFSVYFACQEPTRALNACLAPYTTEAERDKLREVHLTKKKEWLKAGKPEVVPAAAEGTAAAGAVPRAPRPFTPEARK</sequence>
<keyword evidence="3" id="KW-0143">Chaperone</keyword>
<dbReference type="Pfam" id="PF08583">
    <property type="entry name" value="Cmc1"/>
    <property type="match status" value="1"/>
</dbReference>
<name>A0AAD5TP57_9FUNG</name>
<dbReference type="Proteomes" id="UP001212152">
    <property type="component" value="Unassembled WGS sequence"/>
</dbReference>
<organism evidence="5 6">
    <name type="scientific">Geranomyces variabilis</name>
    <dbReference type="NCBI Taxonomy" id="109894"/>
    <lineage>
        <taxon>Eukaryota</taxon>
        <taxon>Fungi</taxon>
        <taxon>Fungi incertae sedis</taxon>
        <taxon>Chytridiomycota</taxon>
        <taxon>Chytridiomycota incertae sedis</taxon>
        <taxon>Chytridiomycetes</taxon>
        <taxon>Spizellomycetales</taxon>
        <taxon>Powellomycetaceae</taxon>
        <taxon>Geranomyces</taxon>
    </lineage>
</organism>
<gene>
    <name evidence="5" type="ORF">HDU87_004296</name>
</gene>
<comment type="caution">
    <text evidence="5">The sequence shown here is derived from an EMBL/GenBank/DDBJ whole genome shotgun (WGS) entry which is preliminary data.</text>
</comment>
<reference evidence="5" key="1">
    <citation type="submission" date="2020-05" db="EMBL/GenBank/DDBJ databases">
        <title>Phylogenomic resolution of chytrid fungi.</title>
        <authorList>
            <person name="Stajich J.E."/>
            <person name="Amses K."/>
            <person name="Simmons R."/>
            <person name="Seto K."/>
            <person name="Myers J."/>
            <person name="Bonds A."/>
            <person name="Quandt C.A."/>
            <person name="Barry K."/>
            <person name="Liu P."/>
            <person name="Grigoriev I."/>
            <person name="Longcore J.E."/>
            <person name="James T.Y."/>
        </authorList>
    </citation>
    <scope>NUCLEOTIDE SEQUENCE</scope>
    <source>
        <strain evidence="5">JEL0379</strain>
    </source>
</reference>
<feature type="compositionally biased region" description="Low complexity" evidence="4">
    <location>
        <begin position="97"/>
        <end position="107"/>
    </location>
</feature>